<evidence type="ECO:0000256" key="7">
    <source>
        <dbReference type="ARBA" id="ARBA00034902"/>
    </source>
</evidence>
<dbReference type="PANTHER" id="PTHR12883:SF0">
    <property type="entry name" value="PAT COMPLEX SUBUNIT CCDC47"/>
    <property type="match status" value="1"/>
</dbReference>
<dbReference type="EMBL" id="GBRD01005792">
    <property type="protein sequence ID" value="JAG60029.1"/>
    <property type="molecule type" value="Transcribed_RNA"/>
</dbReference>
<evidence type="ECO:0000256" key="5">
    <source>
        <dbReference type="ARBA" id="ARBA00034746"/>
    </source>
</evidence>
<dbReference type="InterPro" id="IPR012879">
    <property type="entry name" value="CCDC47"/>
</dbReference>
<feature type="transmembrane region" description="Helical" evidence="8">
    <location>
        <begin position="138"/>
        <end position="156"/>
    </location>
</feature>
<dbReference type="AlphaFoldDB" id="A0A0K8T3E1"/>
<feature type="chain" id="PRO_5005519766" description="PAT complex subunit CCDC47" evidence="9">
    <location>
        <begin position="22"/>
        <end position="247"/>
    </location>
</feature>
<evidence type="ECO:0000256" key="1">
    <source>
        <dbReference type="ARBA" id="ARBA00022692"/>
    </source>
</evidence>
<evidence type="ECO:0000256" key="2">
    <source>
        <dbReference type="ARBA" id="ARBA00022989"/>
    </source>
</evidence>
<sequence length="247" mass="28267">MKSLLLLGVFGAFLLTLSANAEEKVGSQKRTSRLNVDTDNNEFAEFEEFEVDGDAPDDISNVYVETEEAGDENYDIEEDAIVEDDENEFEHFQDDEEFEGYDSDRVGTVNKAENKEVPEPRLNITPVPVHFRSNWDSFYLEMLMIAGLVVYFINFFSGKSKNSKMANLWYTTHKTVLEDNFSLVGDDGKMEIENRGLIKESEHMYTLWCSGRTCCEGMLVELKFLKRQDLVAVIAQNDETDCRSNSH</sequence>
<dbReference type="PANTHER" id="PTHR12883">
    <property type="entry name" value="ADIPOCYTE-SPECIFIC PROTEIN 4-RELATED"/>
    <property type="match status" value="1"/>
</dbReference>
<keyword evidence="2 8" id="KW-1133">Transmembrane helix</keyword>
<comment type="subcellular location">
    <subcellularLocation>
        <location evidence="4">Rough endoplasmic reticulum membrane</location>
        <topology evidence="4">Single-pass type I membrane protein</topology>
    </subcellularLocation>
</comment>
<evidence type="ECO:0000256" key="8">
    <source>
        <dbReference type="SAM" id="Phobius"/>
    </source>
</evidence>
<protein>
    <recommendedName>
        <fullName evidence="6">PAT complex subunit CCDC47</fullName>
    </recommendedName>
    <alternativeName>
        <fullName evidence="7">Coiled-coil domain-containing protein 47</fullName>
    </alternativeName>
</protein>
<reference evidence="10" key="1">
    <citation type="submission" date="2014-09" db="EMBL/GenBank/DDBJ databases">
        <authorList>
            <person name="Magalhaes I.L.F."/>
            <person name="Oliveira U."/>
            <person name="Santos F.R."/>
            <person name="Vidigal T.H.D.A."/>
            <person name="Brescovit A.D."/>
            <person name="Santos A.J."/>
        </authorList>
    </citation>
    <scope>NUCLEOTIDE SEQUENCE</scope>
</reference>
<dbReference type="GO" id="GO:0005509">
    <property type="term" value="F:calcium ion binding"/>
    <property type="evidence" value="ECO:0007669"/>
    <property type="project" value="InterPro"/>
</dbReference>
<evidence type="ECO:0000313" key="10">
    <source>
        <dbReference type="EMBL" id="JAG60029.1"/>
    </source>
</evidence>
<dbReference type="GO" id="GO:0032469">
    <property type="term" value="P:endoplasmic reticulum calcium ion homeostasis"/>
    <property type="evidence" value="ECO:0007669"/>
    <property type="project" value="InterPro"/>
</dbReference>
<feature type="signal peptide" evidence="9">
    <location>
        <begin position="1"/>
        <end position="21"/>
    </location>
</feature>
<evidence type="ECO:0000256" key="4">
    <source>
        <dbReference type="ARBA" id="ARBA00034697"/>
    </source>
</evidence>
<proteinExistence type="inferred from homology"/>
<keyword evidence="9" id="KW-0732">Signal</keyword>
<organism evidence="10">
    <name type="scientific">Lygus hesperus</name>
    <name type="common">Western plant bug</name>
    <dbReference type="NCBI Taxonomy" id="30085"/>
    <lineage>
        <taxon>Eukaryota</taxon>
        <taxon>Metazoa</taxon>
        <taxon>Ecdysozoa</taxon>
        <taxon>Arthropoda</taxon>
        <taxon>Hexapoda</taxon>
        <taxon>Insecta</taxon>
        <taxon>Pterygota</taxon>
        <taxon>Neoptera</taxon>
        <taxon>Paraneoptera</taxon>
        <taxon>Hemiptera</taxon>
        <taxon>Heteroptera</taxon>
        <taxon>Panheteroptera</taxon>
        <taxon>Cimicomorpha</taxon>
        <taxon>Miridae</taxon>
        <taxon>Mirini</taxon>
        <taxon>Lygus</taxon>
    </lineage>
</organism>
<evidence type="ECO:0000256" key="3">
    <source>
        <dbReference type="ARBA" id="ARBA00023136"/>
    </source>
</evidence>
<dbReference type="Pfam" id="PF07946">
    <property type="entry name" value="CCDC47"/>
    <property type="match status" value="1"/>
</dbReference>
<evidence type="ECO:0000256" key="9">
    <source>
        <dbReference type="SAM" id="SignalP"/>
    </source>
</evidence>
<accession>A0A0K8T3E1</accession>
<comment type="similarity">
    <text evidence="5">Belongs to the CCDC47 family.</text>
</comment>
<evidence type="ECO:0000256" key="6">
    <source>
        <dbReference type="ARBA" id="ARBA00034875"/>
    </source>
</evidence>
<dbReference type="GO" id="GO:0030867">
    <property type="term" value="C:rough endoplasmic reticulum membrane"/>
    <property type="evidence" value="ECO:0007669"/>
    <property type="project" value="UniProtKB-SubCell"/>
</dbReference>
<name>A0A0K8T3E1_LYGHE</name>
<keyword evidence="1 8" id="KW-0812">Transmembrane</keyword>
<keyword evidence="3 8" id="KW-0472">Membrane</keyword>